<proteinExistence type="predicted"/>
<feature type="transmembrane region" description="Helical" evidence="7">
    <location>
        <begin position="164"/>
        <end position="181"/>
    </location>
</feature>
<evidence type="ECO:0000313" key="8">
    <source>
        <dbReference type="EMBL" id="NVM93644.1"/>
    </source>
</evidence>
<comment type="subcellular location">
    <subcellularLocation>
        <location evidence="1">Membrane</location>
        <topology evidence="1">Multi-pass membrane protein</topology>
    </subcellularLocation>
</comment>
<comment type="caution">
    <text evidence="8">The sequence shown here is derived from an EMBL/GenBank/DDBJ whole genome shotgun (WGS) entry which is preliminary data.</text>
</comment>
<dbReference type="RefSeq" id="WP_176633355.1">
    <property type="nucleotide sequence ID" value="NZ_JAAMFM010000001.1"/>
</dbReference>
<feature type="transmembrane region" description="Helical" evidence="7">
    <location>
        <begin position="123"/>
        <end position="143"/>
    </location>
</feature>
<accession>A0A7Y7IDT5</accession>
<keyword evidence="2" id="KW-0813">Transport</keyword>
<evidence type="ECO:0000256" key="2">
    <source>
        <dbReference type="ARBA" id="ARBA00022448"/>
    </source>
</evidence>
<evidence type="ECO:0000256" key="1">
    <source>
        <dbReference type="ARBA" id="ARBA00004141"/>
    </source>
</evidence>
<dbReference type="PANTHER" id="PTHR36838">
    <property type="entry name" value="AUXIN EFFLUX CARRIER FAMILY PROTEIN"/>
    <property type="match status" value="1"/>
</dbReference>
<sequence>MLAVAEGFSVVWLIILVGWFVGRRRLLGDNAPQVLSRLSFFVASPALLLETLSKADLKQVFSEPLLVAAVSAVFTGLVFLLISRFWLKRSLSEALLSAMSSSIVNAANLGIPIAAYVLGDAALIAPVLIFQLAFYTPCYLLVLDATTSGHRATPGRILLQVFRNPMILGTLAGLVLAASGWRLPSLLAEPVHLIGGAAIPAILIAFGMSLGTSKPLSAADGRRTDTLLATGFKLVLHPVAAYLLGHFVLGMSGAALFAVVVAAALPSAQNVYVVAQRYLVGVTVAKDTVLATTVLAIPAMFAVAVLLG</sequence>
<evidence type="ECO:0000313" key="9">
    <source>
        <dbReference type="Proteomes" id="UP000543556"/>
    </source>
</evidence>
<evidence type="ECO:0000256" key="3">
    <source>
        <dbReference type="ARBA" id="ARBA00022475"/>
    </source>
</evidence>
<feature type="transmembrane region" description="Helical" evidence="7">
    <location>
        <begin position="241"/>
        <end position="268"/>
    </location>
</feature>
<keyword evidence="3" id="KW-1003">Cell membrane</keyword>
<name>A0A7Y7IDT5_9MICC</name>
<evidence type="ECO:0000256" key="5">
    <source>
        <dbReference type="ARBA" id="ARBA00022989"/>
    </source>
</evidence>
<evidence type="ECO:0000256" key="4">
    <source>
        <dbReference type="ARBA" id="ARBA00022692"/>
    </source>
</evidence>
<keyword evidence="5 7" id="KW-1133">Transmembrane helix</keyword>
<keyword evidence="9" id="KW-1185">Reference proteome</keyword>
<feature type="transmembrane region" description="Helical" evidence="7">
    <location>
        <begin position="288"/>
        <end position="307"/>
    </location>
</feature>
<dbReference type="GO" id="GO:0016020">
    <property type="term" value="C:membrane"/>
    <property type="evidence" value="ECO:0007669"/>
    <property type="project" value="UniProtKB-SubCell"/>
</dbReference>
<dbReference type="InterPro" id="IPR004776">
    <property type="entry name" value="Mem_transp_PIN-like"/>
</dbReference>
<protein>
    <submittedName>
        <fullName evidence="8">AEC family transporter</fullName>
    </submittedName>
</protein>
<organism evidence="8 9">
    <name type="scientific">Arthrobacter wenxiniae</name>
    <dbReference type="NCBI Taxonomy" id="2713570"/>
    <lineage>
        <taxon>Bacteria</taxon>
        <taxon>Bacillati</taxon>
        <taxon>Actinomycetota</taxon>
        <taxon>Actinomycetes</taxon>
        <taxon>Micrococcales</taxon>
        <taxon>Micrococcaceae</taxon>
        <taxon>Arthrobacter</taxon>
    </lineage>
</organism>
<feature type="transmembrane region" description="Helical" evidence="7">
    <location>
        <begin position="6"/>
        <end position="22"/>
    </location>
</feature>
<feature type="transmembrane region" description="Helical" evidence="7">
    <location>
        <begin position="94"/>
        <end position="117"/>
    </location>
</feature>
<dbReference type="Proteomes" id="UP000543556">
    <property type="component" value="Unassembled WGS sequence"/>
</dbReference>
<reference evidence="8 9" key="1">
    <citation type="submission" date="2020-02" db="EMBL/GenBank/DDBJ databases">
        <title>Genome sequence of strain AETb3-4.</title>
        <authorList>
            <person name="Gao J."/>
            <person name="Zhang X."/>
        </authorList>
    </citation>
    <scope>NUCLEOTIDE SEQUENCE [LARGE SCALE GENOMIC DNA]</scope>
    <source>
        <strain evidence="8 9">AETb3-4</strain>
    </source>
</reference>
<feature type="transmembrane region" description="Helical" evidence="7">
    <location>
        <begin position="65"/>
        <end position="87"/>
    </location>
</feature>
<dbReference type="GO" id="GO:0055085">
    <property type="term" value="P:transmembrane transport"/>
    <property type="evidence" value="ECO:0007669"/>
    <property type="project" value="InterPro"/>
</dbReference>
<evidence type="ECO:0000256" key="6">
    <source>
        <dbReference type="ARBA" id="ARBA00023136"/>
    </source>
</evidence>
<dbReference type="Pfam" id="PF03547">
    <property type="entry name" value="Mem_trans"/>
    <property type="match status" value="1"/>
</dbReference>
<evidence type="ECO:0000256" key="7">
    <source>
        <dbReference type="SAM" id="Phobius"/>
    </source>
</evidence>
<keyword evidence="4 7" id="KW-0812">Transmembrane</keyword>
<dbReference type="PANTHER" id="PTHR36838:SF3">
    <property type="entry name" value="TRANSPORTER AUXIN EFFLUX CARRIER EC FAMILY"/>
    <property type="match status" value="1"/>
</dbReference>
<dbReference type="AlphaFoldDB" id="A0A7Y7IDT5"/>
<gene>
    <name evidence="8" type="ORF">G6034_01735</name>
</gene>
<dbReference type="EMBL" id="JAAMFM010000001">
    <property type="protein sequence ID" value="NVM93644.1"/>
    <property type="molecule type" value="Genomic_DNA"/>
</dbReference>
<keyword evidence="6 7" id="KW-0472">Membrane</keyword>
<feature type="transmembrane region" description="Helical" evidence="7">
    <location>
        <begin position="193"/>
        <end position="213"/>
    </location>
</feature>